<keyword evidence="2" id="KW-1133">Transmembrane helix</keyword>
<keyword evidence="2" id="KW-0812">Transmembrane</keyword>
<reference evidence="3 4" key="1">
    <citation type="submission" date="2016-12" db="EMBL/GenBank/DDBJ databases">
        <title>The genomes of Aspergillus section Nigri reveals drivers in fungal speciation.</title>
        <authorList>
            <consortium name="DOE Joint Genome Institute"/>
            <person name="Vesth T.C."/>
            <person name="Nybo J."/>
            <person name="Theobald S."/>
            <person name="Brandl J."/>
            <person name="Frisvad J.C."/>
            <person name="Nielsen K.F."/>
            <person name="Lyhne E.K."/>
            <person name="Kogle M.E."/>
            <person name="Kuo A."/>
            <person name="Riley R."/>
            <person name="Clum A."/>
            <person name="Nolan M."/>
            <person name="Lipzen A."/>
            <person name="Salamov A."/>
            <person name="Henrissat B."/>
            <person name="Wiebenga A."/>
            <person name="De Vries R.P."/>
            <person name="Grigoriev I.V."/>
            <person name="Mortensen U.H."/>
            <person name="Andersen M.R."/>
            <person name="Baker S.E."/>
        </authorList>
    </citation>
    <scope>NUCLEOTIDE SEQUENCE [LARGE SCALE GENOMIC DNA]</scope>
    <source>
        <strain evidence="3 4">IBT 23096</strain>
    </source>
</reference>
<comment type="similarity">
    <text evidence="1">Belongs to the ustYa family.</text>
</comment>
<dbReference type="VEuPathDB" id="FungiDB:P170DRAFT_474356"/>
<dbReference type="EMBL" id="MSFO01000003">
    <property type="protein sequence ID" value="PLB50800.1"/>
    <property type="molecule type" value="Genomic_DNA"/>
</dbReference>
<keyword evidence="2" id="KW-0472">Membrane</keyword>
<evidence type="ECO:0000256" key="1">
    <source>
        <dbReference type="ARBA" id="ARBA00035112"/>
    </source>
</evidence>
<dbReference type="RefSeq" id="XP_024706102.1">
    <property type="nucleotide sequence ID" value="XM_024853127.1"/>
</dbReference>
<gene>
    <name evidence="3" type="ORF">P170DRAFT_474356</name>
</gene>
<evidence type="ECO:0000256" key="2">
    <source>
        <dbReference type="SAM" id="Phobius"/>
    </source>
</evidence>
<name>A0A2I2GD57_9EURO</name>
<dbReference type="OrthoDB" id="3687641at2759"/>
<feature type="transmembrane region" description="Helical" evidence="2">
    <location>
        <begin position="34"/>
        <end position="55"/>
    </location>
</feature>
<proteinExistence type="inferred from homology"/>
<dbReference type="AlphaFoldDB" id="A0A2I2GD57"/>
<dbReference type="GeneID" id="36560825"/>
<evidence type="ECO:0008006" key="5">
    <source>
        <dbReference type="Google" id="ProtNLM"/>
    </source>
</evidence>
<dbReference type="PANTHER" id="PTHR33365">
    <property type="entry name" value="YALI0B05434P"/>
    <property type="match status" value="1"/>
</dbReference>
<dbReference type="GO" id="GO:0043386">
    <property type="term" value="P:mycotoxin biosynthetic process"/>
    <property type="evidence" value="ECO:0007669"/>
    <property type="project" value="InterPro"/>
</dbReference>
<dbReference type="InterPro" id="IPR021765">
    <property type="entry name" value="UstYa-like"/>
</dbReference>
<dbReference type="STRING" id="1392250.A0A2I2GD57"/>
<evidence type="ECO:0000313" key="3">
    <source>
        <dbReference type="EMBL" id="PLB50800.1"/>
    </source>
</evidence>
<dbReference type="Pfam" id="PF11807">
    <property type="entry name" value="UstYa"/>
    <property type="match status" value="1"/>
</dbReference>
<sequence length="265" mass="29923">MVVGTYRRLHFEDTETGASSPRSSSPTTKPTFPWILHALLFGISVATGVLVALLLPRYGLTDSSINAQEGPIGPSRRLLDVRFTGTFNVNNSFKGPPNLETAAAWGGILRPGVLAVEKDTWERSKPQYPDSSVQIPSVIGDRSESKYMATLEVTHQLNCLYNLVKLNYLNHFEDLQKSREHNLAHEQERVDHCIDILRQKIMCDADSNLVTYNWVQRVRSPVANFNSHHQCHDFKEVMGWAEEHSFASTLDFEKPTEIVGLQEYP</sequence>
<accession>A0A2I2GD57</accession>
<comment type="caution">
    <text evidence="3">The sequence shown here is derived from an EMBL/GenBank/DDBJ whole genome shotgun (WGS) entry which is preliminary data.</text>
</comment>
<dbReference type="PANTHER" id="PTHR33365:SF12">
    <property type="entry name" value="TAT PATHWAY SIGNAL SEQUENCE"/>
    <property type="match status" value="1"/>
</dbReference>
<protein>
    <recommendedName>
        <fullName evidence="5">Tat pathway signal sequence</fullName>
    </recommendedName>
</protein>
<organism evidence="3 4">
    <name type="scientific">Aspergillus steynii IBT 23096</name>
    <dbReference type="NCBI Taxonomy" id="1392250"/>
    <lineage>
        <taxon>Eukaryota</taxon>
        <taxon>Fungi</taxon>
        <taxon>Dikarya</taxon>
        <taxon>Ascomycota</taxon>
        <taxon>Pezizomycotina</taxon>
        <taxon>Eurotiomycetes</taxon>
        <taxon>Eurotiomycetidae</taxon>
        <taxon>Eurotiales</taxon>
        <taxon>Aspergillaceae</taxon>
        <taxon>Aspergillus</taxon>
        <taxon>Aspergillus subgen. Circumdati</taxon>
    </lineage>
</organism>
<evidence type="ECO:0000313" key="4">
    <source>
        <dbReference type="Proteomes" id="UP000234275"/>
    </source>
</evidence>
<keyword evidence="4" id="KW-1185">Reference proteome</keyword>
<dbReference type="Proteomes" id="UP000234275">
    <property type="component" value="Unassembled WGS sequence"/>
</dbReference>